<dbReference type="HOGENOM" id="CLU_2821088_0_0_2"/>
<dbReference type="RefSeq" id="WP_012735534.1">
    <property type="nucleotide sequence ID" value="NC_012726.1"/>
</dbReference>
<reference evidence="1 2" key="1">
    <citation type="journal article" date="2009" name="Proc. Natl. Acad. Sci. U.S.A.">
        <title>Biogeography of the Sulfolobus islandicus pan-genome.</title>
        <authorList>
            <person name="Reno M.L."/>
            <person name="Held N.L."/>
            <person name="Fields C.J."/>
            <person name="Burke P.V."/>
            <person name="Whitaker R.J."/>
        </authorList>
    </citation>
    <scope>NUCLEOTIDE SEQUENCE [LARGE SCALE GENOMIC DNA]</scope>
    <source>
        <strain evidence="2">M.16.4 / Kamchatka #3</strain>
    </source>
</reference>
<sequence>MLKPMYYELIGDKLRGRQIRGLIGQLALELKKNGFTEEAKKLKHFIVRNRDTLLFLEEKLYWKQIW</sequence>
<gene>
    <name evidence="1" type="ordered locus">M164_0493</name>
</gene>
<organism evidence="1 2">
    <name type="scientific">Saccharolobus islandicus (strain M.16.4 / Kamchatka #3)</name>
    <name type="common">Sulfolobus islandicus</name>
    <dbReference type="NCBI Taxonomy" id="426118"/>
    <lineage>
        <taxon>Archaea</taxon>
        <taxon>Thermoproteota</taxon>
        <taxon>Thermoprotei</taxon>
        <taxon>Sulfolobales</taxon>
        <taxon>Sulfolobaceae</taxon>
        <taxon>Saccharolobus</taxon>
    </lineage>
</organism>
<name>C4KE01_SACI6</name>
<dbReference type="GeneID" id="84055122"/>
<dbReference type="EMBL" id="CP001402">
    <property type="protein sequence ID" value="ACR41124.1"/>
    <property type="molecule type" value="Genomic_DNA"/>
</dbReference>
<evidence type="ECO:0000313" key="1">
    <source>
        <dbReference type="EMBL" id="ACR41124.1"/>
    </source>
</evidence>
<accession>C4KE01</accession>
<protein>
    <submittedName>
        <fullName evidence="1">Uncharacterized protein</fullName>
    </submittedName>
</protein>
<dbReference type="Proteomes" id="UP000001479">
    <property type="component" value="Chromosome"/>
</dbReference>
<proteinExistence type="predicted"/>
<dbReference type="AlphaFoldDB" id="C4KE01"/>
<dbReference type="KEGG" id="sid:M164_0493"/>
<evidence type="ECO:0000313" key="2">
    <source>
        <dbReference type="Proteomes" id="UP000001479"/>
    </source>
</evidence>